<accession>A0A365H1S5</accession>
<reference evidence="10 11" key="1">
    <citation type="submission" date="2018-06" db="EMBL/GenBank/DDBJ databases">
        <title>Actinomadura craniellae sp. nov. isolated from marine sponge Craniella sp.</title>
        <authorList>
            <person name="Li L."/>
            <person name="Xu Q.H."/>
            <person name="Lin H.W."/>
            <person name="Lu Y.H."/>
        </authorList>
    </citation>
    <scope>NUCLEOTIDE SEQUENCE [LARGE SCALE GENOMIC DNA]</scope>
    <source>
        <strain evidence="10 11">LHW63021</strain>
    </source>
</reference>
<keyword evidence="3" id="KW-0479">Metal-binding</keyword>
<keyword evidence="6" id="KW-0411">Iron-sulfur</keyword>
<dbReference type="InterPro" id="IPR052371">
    <property type="entry name" value="BFD-associated_ferredoxin"/>
</dbReference>
<evidence type="ECO:0000256" key="8">
    <source>
        <dbReference type="ARBA" id="ARBA00046332"/>
    </source>
</evidence>
<gene>
    <name evidence="10" type="ORF">DPM19_25850</name>
</gene>
<dbReference type="InterPro" id="IPR041854">
    <property type="entry name" value="BFD-like_2Fe2S-bd_dom_sf"/>
</dbReference>
<dbReference type="Pfam" id="PF04324">
    <property type="entry name" value="Fer2_BFD"/>
    <property type="match status" value="1"/>
</dbReference>
<evidence type="ECO:0000256" key="1">
    <source>
        <dbReference type="ARBA" id="ARBA00022448"/>
    </source>
</evidence>
<dbReference type="Gene3D" id="1.10.10.1100">
    <property type="entry name" value="BFD-like [2Fe-2S]-binding domain"/>
    <property type="match status" value="1"/>
</dbReference>
<keyword evidence="4" id="KW-0249">Electron transport</keyword>
<proteinExistence type="inferred from homology"/>
<dbReference type="GO" id="GO:0046872">
    <property type="term" value="F:metal ion binding"/>
    <property type="evidence" value="ECO:0007669"/>
    <property type="project" value="UniProtKB-KW"/>
</dbReference>
<evidence type="ECO:0000256" key="5">
    <source>
        <dbReference type="ARBA" id="ARBA00023004"/>
    </source>
</evidence>
<dbReference type="PANTHER" id="PTHR37424">
    <property type="entry name" value="BACTERIOFERRITIN-ASSOCIATED FERREDOXIN"/>
    <property type="match status" value="1"/>
</dbReference>
<evidence type="ECO:0000313" key="10">
    <source>
        <dbReference type="EMBL" id="RAY12153.1"/>
    </source>
</evidence>
<keyword evidence="5" id="KW-0408">Iron</keyword>
<dbReference type="GO" id="GO:0051537">
    <property type="term" value="F:2 iron, 2 sulfur cluster binding"/>
    <property type="evidence" value="ECO:0007669"/>
    <property type="project" value="UniProtKB-KW"/>
</dbReference>
<dbReference type="RefSeq" id="WP_111870639.1">
    <property type="nucleotide sequence ID" value="NZ_QLYX01000014.1"/>
</dbReference>
<keyword evidence="1" id="KW-0813">Transport</keyword>
<dbReference type="AlphaFoldDB" id="A0A365H1S5"/>
<dbReference type="Proteomes" id="UP000251891">
    <property type="component" value="Unassembled WGS sequence"/>
</dbReference>
<comment type="caution">
    <text evidence="10">The sequence shown here is derived from an EMBL/GenBank/DDBJ whole genome shotgun (WGS) entry which is preliminary data.</text>
</comment>
<name>A0A365H1S5_9ACTN</name>
<organism evidence="10 11">
    <name type="scientific">Actinomadura craniellae</name>
    <dbReference type="NCBI Taxonomy" id="2231787"/>
    <lineage>
        <taxon>Bacteria</taxon>
        <taxon>Bacillati</taxon>
        <taxon>Actinomycetota</taxon>
        <taxon>Actinomycetes</taxon>
        <taxon>Streptosporangiales</taxon>
        <taxon>Thermomonosporaceae</taxon>
        <taxon>Actinomadura</taxon>
    </lineage>
</organism>
<evidence type="ECO:0000256" key="4">
    <source>
        <dbReference type="ARBA" id="ARBA00022982"/>
    </source>
</evidence>
<comment type="similarity">
    <text evidence="8">Belongs to the Bfd family.</text>
</comment>
<protein>
    <recommendedName>
        <fullName evidence="7">Bacterioferritin-associated ferredoxin</fullName>
    </recommendedName>
</protein>
<dbReference type="InterPro" id="IPR007419">
    <property type="entry name" value="BFD-like_2Fe2S-bd_dom"/>
</dbReference>
<evidence type="ECO:0000256" key="3">
    <source>
        <dbReference type="ARBA" id="ARBA00022723"/>
    </source>
</evidence>
<dbReference type="PANTHER" id="PTHR37424:SF1">
    <property type="entry name" value="BACTERIOFERRITIN-ASSOCIATED FERREDOXIN"/>
    <property type="match status" value="1"/>
</dbReference>
<evidence type="ECO:0000313" key="11">
    <source>
        <dbReference type="Proteomes" id="UP000251891"/>
    </source>
</evidence>
<sequence length="90" mass="9451">MYVCICNAVTEDAVHRCVADGARSIKEVRAAVGMKPACGSCTRRLCDLVGERRTALEAIDAAVSGPPLLAAPDLRGDLVSERRQAPLTAA</sequence>
<feature type="domain" description="BFD-like [2Fe-2S]-binding" evidence="9">
    <location>
        <begin position="2"/>
        <end position="49"/>
    </location>
</feature>
<dbReference type="OrthoDB" id="9815350at2"/>
<evidence type="ECO:0000259" key="9">
    <source>
        <dbReference type="Pfam" id="PF04324"/>
    </source>
</evidence>
<evidence type="ECO:0000256" key="2">
    <source>
        <dbReference type="ARBA" id="ARBA00022714"/>
    </source>
</evidence>
<keyword evidence="2" id="KW-0001">2Fe-2S</keyword>
<keyword evidence="11" id="KW-1185">Reference proteome</keyword>
<dbReference type="EMBL" id="QLYX01000014">
    <property type="protein sequence ID" value="RAY12153.1"/>
    <property type="molecule type" value="Genomic_DNA"/>
</dbReference>
<evidence type="ECO:0000256" key="6">
    <source>
        <dbReference type="ARBA" id="ARBA00023014"/>
    </source>
</evidence>
<evidence type="ECO:0000256" key="7">
    <source>
        <dbReference type="ARBA" id="ARBA00039386"/>
    </source>
</evidence>